<dbReference type="PROSITE" id="PS51257">
    <property type="entry name" value="PROKAR_LIPOPROTEIN"/>
    <property type="match status" value="1"/>
</dbReference>
<dbReference type="InterPro" id="IPR036610">
    <property type="entry name" value="PEBP-like_sf"/>
</dbReference>
<protein>
    <submittedName>
        <fullName evidence="1">YbhB/YbcL family Raf kinase inhibitor-like protein</fullName>
    </submittedName>
</protein>
<dbReference type="PANTHER" id="PTHR30289">
    <property type="entry name" value="UNCHARACTERIZED PROTEIN YBCL-RELATED"/>
    <property type="match status" value="1"/>
</dbReference>
<dbReference type="InterPro" id="IPR005247">
    <property type="entry name" value="YbhB_YbcL/LppC-like"/>
</dbReference>
<dbReference type="Proteomes" id="UP000637383">
    <property type="component" value="Unassembled WGS sequence"/>
</dbReference>
<dbReference type="GO" id="GO:0004860">
    <property type="term" value="F:protein kinase inhibitor activity"/>
    <property type="evidence" value="ECO:0007669"/>
    <property type="project" value="UniProtKB-KW"/>
</dbReference>
<evidence type="ECO:0000313" key="1">
    <source>
        <dbReference type="EMBL" id="MBD2734567.1"/>
    </source>
</evidence>
<name>A0ABR8K525_9NOSO</name>
<dbReference type="EMBL" id="JACJTU010000009">
    <property type="protein sequence ID" value="MBD2734567.1"/>
    <property type="molecule type" value="Genomic_DNA"/>
</dbReference>
<dbReference type="Gene3D" id="3.90.280.10">
    <property type="entry name" value="PEBP-like"/>
    <property type="match status" value="1"/>
</dbReference>
<organism evidence="1 2">
    <name type="scientific">Nostoc paludosum FACHB-159</name>
    <dbReference type="NCBI Taxonomy" id="2692908"/>
    <lineage>
        <taxon>Bacteria</taxon>
        <taxon>Bacillati</taxon>
        <taxon>Cyanobacteriota</taxon>
        <taxon>Cyanophyceae</taxon>
        <taxon>Nostocales</taxon>
        <taxon>Nostocaceae</taxon>
        <taxon>Nostoc</taxon>
    </lineage>
</organism>
<dbReference type="PANTHER" id="PTHR30289:SF1">
    <property type="entry name" value="PEBP (PHOSPHATIDYLETHANOLAMINE-BINDING PROTEIN) FAMILY PROTEIN"/>
    <property type="match status" value="1"/>
</dbReference>
<proteinExistence type="predicted"/>
<gene>
    <name evidence="1" type="ORF">H6H03_11700</name>
</gene>
<comment type="caution">
    <text evidence="1">The sequence shown here is derived from an EMBL/GenBank/DDBJ whole genome shotgun (WGS) entry which is preliminary data.</text>
</comment>
<dbReference type="Pfam" id="PF01161">
    <property type="entry name" value="PBP"/>
    <property type="match status" value="1"/>
</dbReference>
<dbReference type="CDD" id="cd00865">
    <property type="entry name" value="PEBP_bact_arch"/>
    <property type="match status" value="1"/>
</dbReference>
<sequence>MSAKMQVFIFKYIFIFVLIGLFLVSCNYGDNSNTLINSSNSNQSKKDVKTMKLESSAFNPNELIPAKYTCDGKDISPPLLWHEIPIGTQSIALIVDDPDAPGRTFVHWVIYDIPNTIHQLPEHTPTVKTLPNGGVQGKNDFGNFGYGGPCPPSGIHRYFFKLYALDKSLDLPAGATKNQILAAMEGHILATSELIGRYKRQS</sequence>
<dbReference type="SUPFAM" id="SSF49777">
    <property type="entry name" value="PEBP-like"/>
    <property type="match status" value="1"/>
</dbReference>
<dbReference type="NCBIfam" id="TIGR00481">
    <property type="entry name" value="YbhB/YbcL family Raf kinase inhibitor-like protein"/>
    <property type="match status" value="1"/>
</dbReference>
<dbReference type="InterPro" id="IPR008914">
    <property type="entry name" value="PEBP"/>
</dbReference>
<keyword evidence="2" id="KW-1185">Reference proteome</keyword>
<reference evidence="1 2" key="1">
    <citation type="journal article" date="2020" name="ISME J.">
        <title>Comparative genomics reveals insights into cyanobacterial evolution and habitat adaptation.</title>
        <authorList>
            <person name="Chen M.Y."/>
            <person name="Teng W.K."/>
            <person name="Zhao L."/>
            <person name="Hu C.X."/>
            <person name="Zhou Y.K."/>
            <person name="Han B.P."/>
            <person name="Song L.R."/>
            <person name="Shu W.S."/>
        </authorList>
    </citation>
    <scope>NUCLEOTIDE SEQUENCE [LARGE SCALE GENOMIC DNA]</scope>
    <source>
        <strain evidence="1 2">FACHB-159</strain>
    </source>
</reference>
<evidence type="ECO:0000313" key="2">
    <source>
        <dbReference type="Proteomes" id="UP000637383"/>
    </source>
</evidence>
<accession>A0ABR8K525</accession>
<keyword evidence="1" id="KW-0649">Protein kinase inhibitor</keyword>